<keyword evidence="7 11" id="KW-0648">Protein biosynthesis</keyword>
<dbReference type="GO" id="GO:0006433">
    <property type="term" value="P:prolyl-tRNA aminoacylation"/>
    <property type="evidence" value="ECO:0007669"/>
    <property type="project" value="UniProtKB-UniRule"/>
</dbReference>
<dbReference type="EC" id="6.1.1.15" evidence="11"/>
<evidence type="ECO:0000256" key="3">
    <source>
        <dbReference type="ARBA" id="ARBA00022490"/>
    </source>
</evidence>
<dbReference type="InterPro" id="IPR045864">
    <property type="entry name" value="aa-tRNA-synth_II/BPL/LPL"/>
</dbReference>
<dbReference type="NCBIfam" id="TIGR00408">
    <property type="entry name" value="proS_fam_I"/>
    <property type="match status" value="1"/>
</dbReference>
<evidence type="ECO:0000256" key="10">
    <source>
        <dbReference type="ARBA" id="ARBA00060806"/>
    </source>
</evidence>
<comment type="subunit">
    <text evidence="2 11">Homodimer.</text>
</comment>
<gene>
    <name evidence="11" type="primary">proS</name>
    <name evidence="13" type="ORF">BRCON_0204</name>
</gene>
<dbReference type="GO" id="GO:0004827">
    <property type="term" value="F:proline-tRNA ligase activity"/>
    <property type="evidence" value="ECO:0007669"/>
    <property type="project" value="UniProtKB-UniRule"/>
</dbReference>
<dbReference type="CDD" id="cd00862">
    <property type="entry name" value="ProRS_anticodon_zinc"/>
    <property type="match status" value="1"/>
</dbReference>
<evidence type="ECO:0000256" key="1">
    <source>
        <dbReference type="ARBA" id="ARBA00004496"/>
    </source>
</evidence>
<name>A0A2Z4Y199_SUMC1</name>
<dbReference type="Proteomes" id="UP000262583">
    <property type="component" value="Chromosome"/>
</dbReference>
<dbReference type="AlphaFoldDB" id="A0A2Z4Y199"/>
<comment type="domain">
    <text evidence="11">Consists of three domains: the N-terminal catalytic domain, the anticodon-binding domain and the C-terminal extension.</text>
</comment>
<dbReference type="GO" id="GO:0005737">
    <property type="term" value="C:cytoplasm"/>
    <property type="evidence" value="ECO:0007669"/>
    <property type="project" value="UniProtKB-SubCell"/>
</dbReference>
<keyword evidence="5 11" id="KW-0547">Nucleotide-binding</keyword>
<protein>
    <recommendedName>
        <fullName evidence="11">Proline--tRNA ligase</fullName>
        <ecNumber evidence="11">6.1.1.15</ecNumber>
    </recommendedName>
    <alternativeName>
        <fullName evidence="11">Prolyl-tRNA synthetase</fullName>
        <shortName evidence="11">ProRS</shortName>
    </alternativeName>
</protein>
<dbReference type="InterPro" id="IPR016061">
    <property type="entry name" value="Pro-tRNA_ligase_II_C"/>
</dbReference>
<dbReference type="HAMAP" id="MF_01571">
    <property type="entry name" value="Pro_tRNA_synth_type3"/>
    <property type="match status" value="1"/>
</dbReference>
<dbReference type="InterPro" id="IPR002314">
    <property type="entry name" value="aa-tRNA-synt_IIb"/>
</dbReference>
<comment type="function">
    <text evidence="11">Catalyzes the attachment of proline to tRNA(Pro) in a two-step reaction: proline is first activated by ATP to form Pro-AMP and then transferred to the acceptor end of tRNA(Pro).</text>
</comment>
<keyword evidence="4 11" id="KW-0436">Ligase</keyword>
<evidence type="ECO:0000313" key="14">
    <source>
        <dbReference type="Proteomes" id="UP000262583"/>
    </source>
</evidence>
<dbReference type="PRINTS" id="PR01046">
    <property type="entry name" value="TRNASYNTHPRO"/>
</dbReference>
<dbReference type="Pfam" id="PF03129">
    <property type="entry name" value="HGTP_anticodon"/>
    <property type="match status" value="1"/>
</dbReference>
<dbReference type="SUPFAM" id="SSF55681">
    <property type="entry name" value="Class II aaRS and biotin synthetases"/>
    <property type="match status" value="1"/>
</dbReference>
<dbReference type="SMART" id="SM00946">
    <property type="entry name" value="ProRS-C_1"/>
    <property type="match status" value="1"/>
</dbReference>
<proteinExistence type="inferred from homology"/>
<dbReference type="SUPFAM" id="SSF52954">
    <property type="entry name" value="Class II aaRS ABD-related"/>
    <property type="match status" value="1"/>
</dbReference>
<dbReference type="SUPFAM" id="SSF64586">
    <property type="entry name" value="C-terminal domain of ProRS"/>
    <property type="match status" value="1"/>
</dbReference>
<dbReference type="Pfam" id="PF00587">
    <property type="entry name" value="tRNA-synt_2b"/>
    <property type="match status" value="1"/>
</dbReference>
<evidence type="ECO:0000256" key="2">
    <source>
        <dbReference type="ARBA" id="ARBA00011738"/>
    </source>
</evidence>
<evidence type="ECO:0000256" key="8">
    <source>
        <dbReference type="ARBA" id="ARBA00023146"/>
    </source>
</evidence>
<evidence type="ECO:0000256" key="11">
    <source>
        <dbReference type="HAMAP-Rule" id="MF_01571"/>
    </source>
</evidence>
<dbReference type="Gene3D" id="3.30.110.30">
    <property type="entry name" value="C-terminal domain of ProRS"/>
    <property type="match status" value="1"/>
</dbReference>
<dbReference type="InterPro" id="IPR006195">
    <property type="entry name" value="aa-tRNA-synth_II"/>
</dbReference>
<dbReference type="CDD" id="cd00778">
    <property type="entry name" value="ProRS_core_arch_euk"/>
    <property type="match status" value="1"/>
</dbReference>
<dbReference type="InterPro" id="IPR036621">
    <property type="entry name" value="Anticodon-bd_dom_sf"/>
</dbReference>
<dbReference type="InterPro" id="IPR002316">
    <property type="entry name" value="Pro-tRNA-ligase_IIa"/>
</dbReference>
<dbReference type="InterPro" id="IPR004154">
    <property type="entry name" value="Anticodon-bd"/>
</dbReference>
<dbReference type="GO" id="GO:0017101">
    <property type="term" value="C:aminoacyl-tRNA synthetase multienzyme complex"/>
    <property type="evidence" value="ECO:0007669"/>
    <property type="project" value="TreeGrafter"/>
</dbReference>
<comment type="catalytic activity">
    <reaction evidence="9 11">
        <text>tRNA(Pro) + L-proline + ATP = L-prolyl-tRNA(Pro) + AMP + diphosphate</text>
        <dbReference type="Rhea" id="RHEA:14305"/>
        <dbReference type="Rhea" id="RHEA-COMP:9700"/>
        <dbReference type="Rhea" id="RHEA-COMP:9702"/>
        <dbReference type="ChEBI" id="CHEBI:30616"/>
        <dbReference type="ChEBI" id="CHEBI:33019"/>
        <dbReference type="ChEBI" id="CHEBI:60039"/>
        <dbReference type="ChEBI" id="CHEBI:78442"/>
        <dbReference type="ChEBI" id="CHEBI:78532"/>
        <dbReference type="ChEBI" id="CHEBI:456215"/>
        <dbReference type="EC" id="6.1.1.15"/>
    </reaction>
</comment>
<sequence>MSEQQDKQFVREITPKSVDFSQWYVDVVRKAELADYTTIKGCMVIKPYGFALWENIRDALDRRIKATGHENAYFPLFVPESLLKKEAAHVEGFAPEVAWVTHGGNEPLEERLAIRPTSEAIICSIYAKWVQSYRDLPILINQWANVVRWEKVTRLFLRTTEFLWQEGHTCHRTMEEAQEETLKMLRVYQEFAETELAMPVIAGQKTENEKFPGALYTYTIEALMGDGKALQAGTSHNLGQHFSKMFEIMFEDEDHQRKYVWQTSWGVSTRLVGGVIMTHGDEHGLILPPRIAPIQVVIVPIFQAATRDTVVQKAEEIAARLRDKVRVKLDARDNYTPGWKFNEYELRGVPLRLELGPKDIQKNQCVLVHRDNRQKIFCPLDQLEETVVQLLDTLQKDLLARARAFRDENTRRVASYEEFQNTIEEKRGFIFAPWCGEGECELKIKEETKATIRCLPLNERNEVEPATEGSCIRCGQPAKFHVYFARAY</sequence>
<keyword evidence="8 11" id="KW-0030">Aminoacyl-tRNA synthetase</keyword>
<comment type="similarity">
    <text evidence="10 11">Belongs to the class-II aminoacyl-tRNA synthetase family. ProS type 3 subfamily.</text>
</comment>
<dbReference type="Pfam" id="PF09180">
    <property type="entry name" value="ProRS-C_1"/>
    <property type="match status" value="1"/>
</dbReference>
<reference evidence="13 14" key="1">
    <citation type="submission" date="2018-05" db="EMBL/GenBank/DDBJ databases">
        <title>A metagenomic window into the 2 km-deep terrestrial subsurface aquifer revealed taxonomically and functionally diverse microbial community comprising novel uncultured bacterial lineages.</title>
        <authorList>
            <person name="Kadnikov V.V."/>
            <person name="Mardanov A.V."/>
            <person name="Beletsky A.V."/>
            <person name="Banks D."/>
            <person name="Pimenov N.V."/>
            <person name="Frank Y.A."/>
            <person name="Karnachuk O.V."/>
            <person name="Ravin N.V."/>
        </authorList>
    </citation>
    <scope>NUCLEOTIDE SEQUENCE [LARGE SCALE GENOMIC DNA]</scope>
    <source>
        <strain evidence="13">BY</strain>
    </source>
</reference>
<accession>A0A2Z4Y199</accession>
<dbReference type="PANTHER" id="PTHR43382:SF2">
    <property type="entry name" value="BIFUNCTIONAL GLUTAMATE_PROLINE--TRNA LIGASE"/>
    <property type="match status" value="1"/>
</dbReference>
<comment type="subcellular location">
    <subcellularLocation>
        <location evidence="1 11">Cytoplasm</location>
    </subcellularLocation>
</comment>
<evidence type="ECO:0000256" key="7">
    <source>
        <dbReference type="ARBA" id="ARBA00022917"/>
    </source>
</evidence>
<keyword evidence="6 11" id="KW-0067">ATP-binding</keyword>
<keyword evidence="3 11" id="KW-0963">Cytoplasm</keyword>
<evidence type="ECO:0000259" key="12">
    <source>
        <dbReference type="PROSITE" id="PS50862"/>
    </source>
</evidence>
<dbReference type="FunFam" id="3.30.930.10:FF:000023">
    <property type="entry name" value="Proline--tRNA ligase"/>
    <property type="match status" value="1"/>
</dbReference>
<dbReference type="GO" id="GO:0005524">
    <property type="term" value="F:ATP binding"/>
    <property type="evidence" value="ECO:0007669"/>
    <property type="project" value="UniProtKB-UniRule"/>
</dbReference>
<dbReference type="KEGG" id="schv:BRCON_0204"/>
<evidence type="ECO:0000256" key="4">
    <source>
        <dbReference type="ARBA" id="ARBA00022598"/>
    </source>
</evidence>
<evidence type="ECO:0000256" key="9">
    <source>
        <dbReference type="ARBA" id="ARBA00047671"/>
    </source>
</evidence>
<dbReference type="FunFam" id="3.40.50.800:FF:000005">
    <property type="entry name" value="bifunctional glutamate/proline--tRNA ligase"/>
    <property type="match status" value="1"/>
</dbReference>
<dbReference type="InterPro" id="IPR017449">
    <property type="entry name" value="Pro-tRNA_synth_II"/>
</dbReference>
<dbReference type="Gene3D" id="3.30.930.10">
    <property type="entry name" value="Bira Bifunctional Protein, Domain 2"/>
    <property type="match status" value="1"/>
</dbReference>
<evidence type="ECO:0000313" key="13">
    <source>
        <dbReference type="EMBL" id="AXA34981.1"/>
    </source>
</evidence>
<dbReference type="InterPro" id="IPR004499">
    <property type="entry name" value="Pro-tRNA-ligase_IIa_arc-type"/>
</dbReference>
<dbReference type="PROSITE" id="PS50862">
    <property type="entry name" value="AA_TRNA_LIGASE_II"/>
    <property type="match status" value="1"/>
</dbReference>
<evidence type="ECO:0000256" key="6">
    <source>
        <dbReference type="ARBA" id="ARBA00022840"/>
    </source>
</evidence>
<dbReference type="InterPro" id="IPR033721">
    <property type="entry name" value="ProRS_core_arch_euk"/>
</dbReference>
<dbReference type="Gene3D" id="3.40.50.800">
    <property type="entry name" value="Anticodon-binding domain"/>
    <property type="match status" value="1"/>
</dbReference>
<feature type="domain" description="Aminoacyl-transfer RNA synthetases class-II family profile" evidence="12">
    <location>
        <begin position="19"/>
        <end position="288"/>
    </location>
</feature>
<evidence type="ECO:0000256" key="5">
    <source>
        <dbReference type="ARBA" id="ARBA00022741"/>
    </source>
</evidence>
<dbReference type="EMBL" id="CP030759">
    <property type="protein sequence ID" value="AXA34981.1"/>
    <property type="molecule type" value="Genomic_DNA"/>
</dbReference>
<organism evidence="13 14">
    <name type="scientific">Sumerlaea chitinivorans</name>
    <dbReference type="NCBI Taxonomy" id="2250252"/>
    <lineage>
        <taxon>Bacteria</taxon>
        <taxon>Candidatus Sumerlaeota</taxon>
        <taxon>Candidatus Sumerlaeia</taxon>
        <taxon>Candidatus Sumerlaeales</taxon>
        <taxon>Candidatus Sumerlaeaceae</taxon>
        <taxon>Candidatus Sumerlaea</taxon>
    </lineage>
</organism>
<dbReference type="PANTHER" id="PTHR43382">
    <property type="entry name" value="PROLYL-TRNA SYNTHETASE"/>
    <property type="match status" value="1"/>
</dbReference>